<dbReference type="FunFam" id="3.40.50.300:FF:000084">
    <property type="entry name" value="Guanylate kinase"/>
    <property type="match status" value="1"/>
</dbReference>
<evidence type="ECO:0000256" key="9">
    <source>
        <dbReference type="ARBA" id="ARBA00022840"/>
    </source>
</evidence>
<comment type="catalytic activity">
    <reaction evidence="11">
        <text>GMP + ATP = GDP + ADP</text>
        <dbReference type="Rhea" id="RHEA:20780"/>
        <dbReference type="ChEBI" id="CHEBI:30616"/>
        <dbReference type="ChEBI" id="CHEBI:58115"/>
        <dbReference type="ChEBI" id="CHEBI:58189"/>
        <dbReference type="ChEBI" id="CHEBI:456216"/>
        <dbReference type="EC" id="2.7.4.8"/>
    </reaction>
</comment>
<evidence type="ECO:0000313" key="14">
    <source>
        <dbReference type="Proteomes" id="UP000663929"/>
    </source>
</evidence>
<sequence>MEAYKYSGNIVIVIGPSGAGKSTLLKRLIAEDDRLVFSVSHTTRPPRAGEVDGKHYFFTDRDHFQRMIDEEAFLEWAEVHANCYGTSKAHIEEQLSQGLDVLLDIDVQGALQIKRQLPSAIAIFIAPPSYDELQRRLENRGEDSPEVIQRRLNNARSEMTQMERFDYLIVNDNLERCYTELRSLVAADRFRVYRRQETARLLLEKFKS</sequence>
<evidence type="ECO:0000313" key="13">
    <source>
        <dbReference type="EMBL" id="QTD54048.1"/>
    </source>
</evidence>
<dbReference type="GO" id="GO:0005829">
    <property type="term" value="C:cytosol"/>
    <property type="evidence" value="ECO:0007669"/>
    <property type="project" value="TreeGrafter"/>
</dbReference>
<dbReference type="PROSITE" id="PS50052">
    <property type="entry name" value="GUANYLATE_KINASE_2"/>
    <property type="match status" value="1"/>
</dbReference>
<keyword evidence="9 11" id="KW-0067">ATP-binding</keyword>
<dbReference type="PANTHER" id="PTHR23117:SF13">
    <property type="entry name" value="GUANYLATE KINASE"/>
    <property type="match status" value="1"/>
</dbReference>
<comment type="function">
    <text evidence="11">Essential for recycling GMP and indirectly, cGMP.</text>
</comment>
<dbReference type="CDD" id="cd00071">
    <property type="entry name" value="GMPK"/>
    <property type="match status" value="1"/>
</dbReference>
<evidence type="ECO:0000256" key="3">
    <source>
        <dbReference type="ARBA" id="ARBA00012961"/>
    </source>
</evidence>
<evidence type="ECO:0000256" key="7">
    <source>
        <dbReference type="ARBA" id="ARBA00022741"/>
    </source>
</evidence>
<dbReference type="InterPro" id="IPR017665">
    <property type="entry name" value="Guanylate_kinase"/>
</dbReference>
<dbReference type="RefSeq" id="WP_237384148.1">
    <property type="nucleotide sequence ID" value="NZ_CP071793.1"/>
</dbReference>
<dbReference type="InterPro" id="IPR027417">
    <property type="entry name" value="P-loop_NTPase"/>
</dbReference>
<gene>
    <name evidence="11 13" type="primary">gmk</name>
    <name evidence="13" type="ORF">J3U87_16505</name>
</gene>
<dbReference type="Proteomes" id="UP000663929">
    <property type="component" value="Chromosome"/>
</dbReference>
<comment type="similarity">
    <text evidence="2 11">Belongs to the guanylate kinase family.</text>
</comment>
<dbReference type="EC" id="2.7.4.8" evidence="3 11"/>
<dbReference type="NCBIfam" id="TIGR03263">
    <property type="entry name" value="guanyl_kin"/>
    <property type="match status" value="1"/>
</dbReference>
<evidence type="ECO:0000256" key="5">
    <source>
        <dbReference type="ARBA" id="ARBA00022490"/>
    </source>
</evidence>
<feature type="binding site" evidence="11">
    <location>
        <begin position="15"/>
        <end position="22"/>
    </location>
    <ligand>
        <name>ATP</name>
        <dbReference type="ChEBI" id="CHEBI:30616"/>
    </ligand>
</feature>
<dbReference type="FunFam" id="3.30.63.10:FF:000002">
    <property type="entry name" value="Guanylate kinase 1"/>
    <property type="match status" value="1"/>
</dbReference>
<protein>
    <recommendedName>
        <fullName evidence="4 11">Guanylate kinase</fullName>
        <ecNumber evidence="3 11">2.7.4.8</ecNumber>
    </recommendedName>
    <alternativeName>
        <fullName evidence="10 11">GMP kinase</fullName>
    </alternativeName>
</protein>
<dbReference type="GO" id="GO:0005524">
    <property type="term" value="F:ATP binding"/>
    <property type="evidence" value="ECO:0007669"/>
    <property type="project" value="UniProtKB-UniRule"/>
</dbReference>
<dbReference type="SMART" id="SM00072">
    <property type="entry name" value="GuKc"/>
    <property type="match status" value="1"/>
</dbReference>
<keyword evidence="5 11" id="KW-0963">Cytoplasm</keyword>
<dbReference type="EMBL" id="CP071793">
    <property type="protein sequence ID" value="QTD54048.1"/>
    <property type="molecule type" value="Genomic_DNA"/>
</dbReference>
<dbReference type="InterPro" id="IPR008145">
    <property type="entry name" value="GK/Ca_channel_bsu"/>
</dbReference>
<feature type="domain" description="Guanylate kinase-like" evidence="12">
    <location>
        <begin position="8"/>
        <end position="186"/>
    </location>
</feature>
<evidence type="ECO:0000256" key="2">
    <source>
        <dbReference type="ARBA" id="ARBA00005790"/>
    </source>
</evidence>
<dbReference type="InterPro" id="IPR020590">
    <property type="entry name" value="Guanylate_kinase_CS"/>
</dbReference>
<dbReference type="AlphaFoldDB" id="A0A8A4TXW5"/>
<dbReference type="Gene3D" id="3.40.50.300">
    <property type="entry name" value="P-loop containing nucleotide triphosphate hydrolases"/>
    <property type="match status" value="1"/>
</dbReference>
<dbReference type="Gene3D" id="3.30.63.10">
    <property type="entry name" value="Guanylate Kinase phosphate binding domain"/>
    <property type="match status" value="1"/>
</dbReference>
<dbReference type="InterPro" id="IPR008144">
    <property type="entry name" value="Guanylate_kin-like_dom"/>
</dbReference>
<proteinExistence type="inferred from homology"/>
<keyword evidence="7 11" id="KW-0547">Nucleotide-binding</keyword>
<organism evidence="13 14">
    <name type="scientific">Sulfidibacter corallicola</name>
    <dbReference type="NCBI Taxonomy" id="2818388"/>
    <lineage>
        <taxon>Bacteria</taxon>
        <taxon>Pseudomonadati</taxon>
        <taxon>Acidobacteriota</taxon>
        <taxon>Holophagae</taxon>
        <taxon>Acanthopleuribacterales</taxon>
        <taxon>Acanthopleuribacteraceae</taxon>
        <taxon>Sulfidibacter</taxon>
    </lineage>
</organism>
<dbReference type="GO" id="GO:0004385">
    <property type="term" value="F:GMP kinase activity"/>
    <property type="evidence" value="ECO:0007669"/>
    <property type="project" value="UniProtKB-UniRule"/>
</dbReference>
<evidence type="ECO:0000256" key="8">
    <source>
        <dbReference type="ARBA" id="ARBA00022777"/>
    </source>
</evidence>
<evidence type="ECO:0000256" key="4">
    <source>
        <dbReference type="ARBA" id="ARBA00016296"/>
    </source>
</evidence>
<reference evidence="13" key="1">
    <citation type="submission" date="2021-03" db="EMBL/GenBank/DDBJ databases">
        <title>Acanthopleuribacteraceae sp. M133.</title>
        <authorList>
            <person name="Wang G."/>
        </authorList>
    </citation>
    <scope>NUCLEOTIDE SEQUENCE</scope>
    <source>
        <strain evidence="13">M133</strain>
    </source>
</reference>
<dbReference type="PANTHER" id="PTHR23117">
    <property type="entry name" value="GUANYLATE KINASE-RELATED"/>
    <property type="match status" value="1"/>
</dbReference>
<keyword evidence="14" id="KW-1185">Reference proteome</keyword>
<name>A0A8A4TXW5_SULCO</name>
<evidence type="ECO:0000256" key="11">
    <source>
        <dbReference type="HAMAP-Rule" id="MF_00328"/>
    </source>
</evidence>
<accession>A0A8A4TXW5</accession>
<dbReference type="Pfam" id="PF00625">
    <property type="entry name" value="Guanylate_kin"/>
    <property type="match status" value="1"/>
</dbReference>
<evidence type="ECO:0000256" key="6">
    <source>
        <dbReference type="ARBA" id="ARBA00022679"/>
    </source>
</evidence>
<dbReference type="HAMAP" id="MF_00328">
    <property type="entry name" value="Guanylate_kinase"/>
    <property type="match status" value="1"/>
</dbReference>
<comment type="subcellular location">
    <subcellularLocation>
        <location evidence="1 11">Cytoplasm</location>
    </subcellularLocation>
</comment>
<dbReference type="PROSITE" id="PS00856">
    <property type="entry name" value="GUANYLATE_KINASE_1"/>
    <property type="match status" value="1"/>
</dbReference>
<dbReference type="SUPFAM" id="SSF52540">
    <property type="entry name" value="P-loop containing nucleoside triphosphate hydrolases"/>
    <property type="match status" value="1"/>
</dbReference>
<keyword evidence="6 11" id="KW-0808">Transferase</keyword>
<evidence type="ECO:0000256" key="10">
    <source>
        <dbReference type="ARBA" id="ARBA00030128"/>
    </source>
</evidence>
<keyword evidence="8 11" id="KW-0418">Kinase</keyword>
<dbReference type="KEGG" id="scor:J3U87_16505"/>
<evidence type="ECO:0000256" key="1">
    <source>
        <dbReference type="ARBA" id="ARBA00004496"/>
    </source>
</evidence>
<evidence type="ECO:0000259" key="12">
    <source>
        <dbReference type="PROSITE" id="PS50052"/>
    </source>
</evidence>